<protein>
    <submittedName>
        <fullName evidence="1">Uncharacterized protein</fullName>
    </submittedName>
</protein>
<dbReference type="Proteomes" id="UP000243374">
    <property type="component" value="Unassembled WGS sequence"/>
</dbReference>
<evidence type="ECO:0000313" key="2">
    <source>
        <dbReference type="Proteomes" id="UP000243374"/>
    </source>
</evidence>
<dbReference type="EMBL" id="FOSF01000001">
    <property type="protein sequence ID" value="SFJ75591.1"/>
    <property type="molecule type" value="Genomic_DNA"/>
</dbReference>
<organism evidence="1 2">
    <name type="scientific">Succinivibrio dextrinosolvens</name>
    <dbReference type="NCBI Taxonomy" id="83771"/>
    <lineage>
        <taxon>Bacteria</taxon>
        <taxon>Pseudomonadati</taxon>
        <taxon>Pseudomonadota</taxon>
        <taxon>Gammaproteobacteria</taxon>
        <taxon>Aeromonadales</taxon>
        <taxon>Succinivibrionaceae</taxon>
        <taxon>Succinivibrio</taxon>
    </lineage>
</organism>
<evidence type="ECO:0000313" key="1">
    <source>
        <dbReference type="EMBL" id="SFJ75591.1"/>
    </source>
</evidence>
<accession>A0A662Z9V5</accession>
<sequence>MIKEALIDKVEKNAVANANIRAHSLHIFV</sequence>
<reference evidence="1 2" key="1">
    <citation type="submission" date="2016-10" db="EMBL/GenBank/DDBJ databases">
        <authorList>
            <person name="Varghese N."/>
            <person name="Submissions S."/>
        </authorList>
    </citation>
    <scope>NUCLEOTIDE SEQUENCE [LARGE SCALE GENOMIC DNA]</scope>
    <source>
        <strain evidence="1 2">22B</strain>
    </source>
</reference>
<name>A0A662Z9V5_9GAMM</name>
<proteinExistence type="predicted"/>
<dbReference type="AlphaFoldDB" id="A0A662Z9V5"/>
<keyword evidence="2" id="KW-1185">Reference proteome</keyword>
<gene>
    <name evidence="1" type="ORF">SAMN04487865_1001181</name>
</gene>